<evidence type="ECO:0000313" key="2">
    <source>
        <dbReference type="EMBL" id="KAL1503705.1"/>
    </source>
</evidence>
<evidence type="ECO:0000313" key="3">
    <source>
        <dbReference type="Proteomes" id="UP001515480"/>
    </source>
</evidence>
<keyword evidence="3" id="KW-1185">Reference proteome</keyword>
<accession>A0AB34INN0</accession>
<comment type="caution">
    <text evidence="2">The sequence shown here is derived from an EMBL/GenBank/DDBJ whole genome shotgun (WGS) entry which is preliminary data.</text>
</comment>
<protein>
    <submittedName>
        <fullName evidence="2">Uncharacterized protein</fullName>
    </submittedName>
</protein>
<sequence length="258" mass="29266">MAQLAQSLRRSSSRNCIKRSESAPTLAPVWEPDGGEHEDTQAPYFHSVTGAFGSGVAPPRAPLKDPTILAKWLELLCAMAVESHEPRGYLREHELAETVQRSLSAGSTMKLHEGLVEQRYELKRQLSNGRSFKVMEGVHRQTQKNHSLKIVSLCQGGLRVTRAFDTMQAFHMICSFVDEVFCHPRYVCICMKWGMHEVDSSHQLSKWIVESARVLLEVLPPKQQKSARYLRLSALDVQHLLLRSTALDLYLQDNLFIE</sequence>
<dbReference type="EMBL" id="JBGBPQ010000021">
    <property type="protein sequence ID" value="KAL1503705.1"/>
    <property type="molecule type" value="Genomic_DNA"/>
</dbReference>
<dbReference type="AlphaFoldDB" id="A0AB34INN0"/>
<gene>
    <name evidence="2" type="ORF">AB1Y20_012178</name>
</gene>
<proteinExistence type="predicted"/>
<dbReference type="Proteomes" id="UP001515480">
    <property type="component" value="Unassembled WGS sequence"/>
</dbReference>
<feature type="compositionally biased region" description="Low complexity" evidence="1">
    <location>
        <begin position="1"/>
        <end position="14"/>
    </location>
</feature>
<feature type="region of interest" description="Disordered" evidence="1">
    <location>
        <begin position="1"/>
        <end position="40"/>
    </location>
</feature>
<evidence type="ECO:0000256" key="1">
    <source>
        <dbReference type="SAM" id="MobiDB-lite"/>
    </source>
</evidence>
<organism evidence="2 3">
    <name type="scientific">Prymnesium parvum</name>
    <name type="common">Toxic golden alga</name>
    <dbReference type="NCBI Taxonomy" id="97485"/>
    <lineage>
        <taxon>Eukaryota</taxon>
        <taxon>Haptista</taxon>
        <taxon>Haptophyta</taxon>
        <taxon>Prymnesiophyceae</taxon>
        <taxon>Prymnesiales</taxon>
        <taxon>Prymnesiaceae</taxon>
        <taxon>Prymnesium</taxon>
    </lineage>
</organism>
<name>A0AB34INN0_PRYPA</name>
<reference evidence="2 3" key="1">
    <citation type="journal article" date="2024" name="Science">
        <title>Giant polyketide synthase enzymes in the biosynthesis of giant marine polyether toxins.</title>
        <authorList>
            <person name="Fallon T.R."/>
            <person name="Shende V.V."/>
            <person name="Wierzbicki I.H."/>
            <person name="Pendleton A.L."/>
            <person name="Watervoot N.F."/>
            <person name="Auber R.P."/>
            <person name="Gonzalez D.J."/>
            <person name="Wisecaver J.H."/>
            <person name="Moore B.S."/>
        </authorList>
    </citation>
    <scope>NUCLEOTIDE SEQUENCE [LARGE SCALE GENOMIC DNA]</scope>
    <source>
        <strain evidence="2 3">12B1</strain>
    </source>
</reference>